<organism evidence="1">
    <name type="scientific">Bodo saltans virus</name>
    <dbReference type="NCBI Taxonomy" id="2024608"/>
    <lineage>
        <taxon>Viruses</taxon>
        <taxon>Varidnaviria</taxon>
        <taxon>Bamfordvirae</taxon>
        <taxon>Nucleocytoviricota</taxon>
        <taxon>Megaviricetes</taxon>
        <taxon>Imitervirales</taxon>
        <taxon>Mimiviridae</taxon>
        <taxon>Klosneuvirinae</taxon>
        <taxon>Theiavirus</taxon>
        <taxon>Theiavirus salishense</taxon>
    </lineage>
</organism>
<name>A0A2H4UUL0_9VIRU</name>
<sequence>MCKNIKNIIYCKNIMNNIHVISVISNPCEYNVRWKLMNEFIERMQQTENIILYIVEMVYKNQDFTITNSNNKNHLQLRCEHILWHKENMINLGVKQLLPYDWKYMAWIDGDIEFLNENWVNDTIKELQKNDIVQLFETCDDLDKNMIPMYIHKSFGEQWNKSDKHKKALQKELIQPDHPGYAWACTREFYDKIGGIYDRSIIGYGDRIIAYAIIQSFKNMYYDELENANNDALEYMKKFIGVRFGYIKGKILHHFHGKKENRQYDKRKFIMREHKFDPYTQIKYNDEGIIVPTDKMNNSFIEELIEFFKQRKEDNI</sequence>
<reference evidence="1" key="1">
    <citation type="journal article" date="2017" name="Elife">
        <title>The kinetoplastid-infecting Bodo saltans virus (BsV), a window into the most abundant giant viruses in the sea.</title>
        <authorList>
            <person name="Deeg C.M."/>
            <person name="Chow C.-E.T."/>
            <person name="Suttle C.A."/>
        </authorList>
    </citation>
    <scope>NUCLEOTIDE SEQUENCE</scope>
    <source>
        <strain evidence="1">NG1</strain>
    </source>
</reference>
<dbReference type="EMBL" id="MF782455">
    <property type="protein sequence ID" value="ATZ80598.1"/>
    <property type="molecule type" value="Genomic_DNA"/>
</dbReference>
<dbReference type="InterPro" id="IPR029044">
    <property type="entry name" value="Nucleotide-diphossugar_trans"/>
</dbReference>
<dbReference type="Proteomes" id="UP000240325">
    <property type="component" value="Segment"/>
</dbReference>
<dbReference type="SUPFAM" id="SSF53448">
    <property type="entry name" value="Nucleotide-diphospho-sugar transferases"/>
    <property type="match status" value="1"/>
</dbReference>
<proteinExistence type="predicted"/>
<accession>A0A2H4UUL0</accession>
<protein>
    <submittedName>
        <fullName evidence="1">Uncharacterized protein</fullName>
    </submittedName>
</protein>
<evidence type="ECO:0000313" key="2">
    <source>
        <dbReference type="Proteomes" id="UP000240325"/>
    </source>
</evidence>
<keyword evidence="2" id="KW-1185">Reference proteome</keyword>
<gene>
    <name evidence="1" type="ORF">BMW23_0551</name>
</gene>
<evidence type="ECO:0000313" key="1">
    <source>
        <dbReference type="EMBL" id="ATZ80598.1"/>
    </source>
</evidence>